<dbReference type="PROSITE" id="PS50109">
    <property type="entry name" value="HIS_KIN"/>
    <property type="match status" value="1"/>
</dbReference>
<dbReference type="GO" id="GO:0004673">
    <property type="term" value="F:protein histidine kinase activity"/>
    <property type="evidence" value="ECO:0007669"/>
    <property type="project" value="UniProtKB-EC"/>
</dbReference>
<comment type="caution">
    <text evidence="11">The sequence shown here is derived from an EMBL/GenBank/DDBJ whole genome shotgun (WGS) entry which is preliminary data.</text>
</comment>
<evidence type="ECO:0000256" key="6">
    <source>
        <dbReference type="ARBA" id="ARBA00022777"/>
    </source>
</evidence>
<keyword evidence="9" id="KW-0472">Membrane</keyword>
<reference evidence="11 12" key="1">
    <citation type="submission" date="2019-07" db="EMBL/GenBank/DDBJ databases">
        <title>Genomic Encyclopedia of Archaeal and Bacterial Type Strains, Phase II (KMG-II): from individual species to whole genera.</title>
        <authorList>
            <person name="Goeker M."/>
        </authorList>
    </citation>
    <scope>NUCLEOTIDE SEQUENCE [LARGE SCALE GENOMIC DNA]</scope>
    <source>
        <strain evidence="11 12">ATCC BAA-1139</strain>
    </source>
</reference>
<accession>A0A562V7R8</accession>
<dbReference type="AlphaFoldDB" id="A0A562V7R8"/>
<dbReference type="RefSeq" id="WP_145025564.1">
    <property type="nucleotide sequence ID" value="NZ_VLLN01000035.1"/>
</dbReference>
<evidence type="ECO:0000313" key="11">
    <source>
        <dbReference type="EMBL" id="TWJ13787.1"/>
    </source>
</evidence>
<dbReference type="SUPFAM" id="SSF55874">
    <property type="entry name" value="ATPase domain of HSP90 chaperone/DNA topoisomerase II/histidine kinase"/>
    <property type="match status" value="1"/>
</dbReference>
<feature type="transmembrane region" description="Helical" evidence="9">
    <location>
        <begin position="6"/>
        <end position="23"/>
    </location>
</feature>
<dbReference type="InterPro" id="IPR004358">
    <property type="entry name" value="Sig_transdc_His_kin-like_C"/>
</dbReference>
<keyword evidence="8" id="KW-0902">Two-component regulatory system</keyword>
<feature type="transmembrane region" description="Helical" evidence="9">
    <location>
        <begin position="30"/>
        <end position="54"/>
    </location>
</feature>
<evidence type="ECO:0000256" key="5">
    <source>
        <dbReference type="ARBA" id="ARBA00022741"/>
    </source>
</evidence>
<keyword evidence="9" id="KW-0812">Transmembrane</keyword>
<evidence type="ECO:0000313" key="12">
    <source>
        <dbReference type="Proteomes" id="UP000319449"/>
    </source>
</evidence>
<evidence type="ECO:0000256" key="4">
    <source>
        <dbReference type="ARBA" id="ARBA00022679"/>
    </source>
</evidence>
<dbReference type="EC" id="2.7.13.3" evidence="2"/>
<keyword evidence="6 11" id="KW-0418">Kinase</keyword>
<evidence type="ECO:0000256" key="8">
    <source>
        <dbReference type="ARBA" id="ARBA00023012"/>
    </source>
</evidence>
<keyword evidence="4" id="KW-0808">Transferase</keyword>
<dbReference type="GO" id="GO:0000160">
    <property type="term" value="P:phosphorelay signal transduction system"/>
    <property type="evidence" value="ECO:0007669"/>
    <property type="project" value="UniProtKB-KW"/>
</dbReference>
<dbReference type="Gene3D" id="3.30.565.10">
    <property type="entry name" value="Histidine kinase-like ATPase, C-terminal domain"/>
    <property type="match status" value="1"/>
</dbReference>
<keyword evidence="3" id="KW-0597">Phosphoprotein</keyword>
<dbReference type="InterPro" id="IPR005467">
    <property type="entry name" value="His_kinase_dom"/>
</dbReference>
<keyword evidence="9" id="KW-1133">Transmembrane helix</keyword>
<dbReference type="PRINTS" id="PR00344">
    <property type="entry name" value="BCTRLSENSOR"/>
</dbReference>
<evidence type="ECO:0000256" key="7">
    <source>
        <dbReference type="ARBA" id="ARBA00022840"/>
    </source>
</evidence>
<dbReference type="InterPro" id="IPR036890">
    <property type="entry name" value="HATPase_C_sf"/>
</dbReference>
<keyword evidence="7" id="KW-0067">ATP-binding</keyword>
<evidence type="ECO:0000256" key="3">
    <source>
        <dbReference type="ARBA" id="ARBA00022553"/>
    </source>
</evidence>
<dbReference type="EMBL" id="VLLN01000035">
    <property type="protein sequence ID" value="TWJ13787.1"/>
    <property type="molecule type" value="Genomic_DNA"/>
</dbReference>
<dbReference type="Proteomes" id="UP000319449">
    <property type="component" value="Unassembled WGS sequence"/>
</dbReference>
<dbReference type="PANTHER" id="PTHR43065">
    <property type="entry name" value="SENSOR HISTIDINE KINASE"/>
    <property type="match status" value="1"/>
</dbReference>
<protein>
    <recommendedName>
        <fullName evidence="2">histidine kinase</fullName>
        <ecNumber evidence="2">2.7.13.3</ecNumber>
    </recommendedName>
</protein>
<feature type="domain" description="Histidine kinase" evidence="10">
    <location>
        <begin position="66"/>
        <end position="257"/>
    </location>
</feature>
<dbReference type="GO" id="GO:0005524">
    <property type="term" value="F:ATP binding"/>
    <property type="evidence" value="ECO:0007669"/>
    <property type="project" value="UniProtKB-KW"/>
</dbReference>
<evidence type="ECO:0000256" key="1">
    <source>
        <dbReference type="ARBA" id="ARBA00000085"/>
    </source>
</evidence>
<evidence type="ECO:0000259" key="10">
    <source>
        <dbReference type="PROSITE" id="PS50109"/>
    </source>
</evidence>
<evidence type="ECO:0000256" key="9">
    <source>
        <dbReference type="SAM" id="Phobius"/>
    </source>
</evidence>
<dbReference type="InterPro" id="IPR003594">
    <property type="entry name" value="HATPase_dom"/>
</dbReference>
<gene>
    <name evidence="11" type="ORF">JN12_03712</name>
</gene>
<dbReference type="Pfam" id="PF02518">
    <property type="entry name" value="HATPase_c"/>
    <property type="match status" value="1"/>
</dbReference>
<keyword evidence="12" id="KW-1185">Reference proteome</keyword>
<evidence type="ECO:0000256" key="2">
    <source>
        <dbReference type="ARBA" id="ARBA00012438"/>
    </source>
</evidence>
<comment type="catalytic activity">
    <reaction evidence="1">
        <text>ATP + protein L-histidine = ADP + protein N-phospho-L-histidine.</text>
        <dbReference type="EC" id="2.7.13.3"/>
    </reaction>
</comment>
<dbReference type="PANTHER" id="PTHR43065:SF10">
    <property type="entry name" value="PEROXIDE STRESS-ACTIVATED HISTIDINE KINASE MAK3"/>
    <property type="match status" value="1"/>
</dbReference>
<dbReference type="SMART" id="SM00387">
    <property type="entry name" value="HATPase_c"/>
    <property type="match status" value="1"/>
</dbReference>
<keyword evidence="5" id="KW-0547">Nucleotide-binding</keyword>
<organism evidence="11 12">
    <name type="scientific">Geobacter argillaceus</name>
    <dbReference type="NCBI Taxonomy" id="345631"/>
    <lineage>
        <taxon>Bacteria</taxon>
        <taxon>Pseudomonadati</taxon>
        <taxon>Thermodesulfobacteriota</taxon>
        <taxon>Desulfuromonadia</taxon>
        <taxon>Geobacterales</taxon>
        <taxon>Geobacteraceae</taxon>
        <taxon>Geobacter</taxon>
    </lineage>
</organism>
<name>A0A562V7R8_9BACT</name>
<dbReference type="OrthoDB" id="9785691at2"/>
<proteinExistence type="predicted"/>
<sequence length="257" mass="28587">MVQTTLSIAVIAVAILFSFWMPCSRCERSLSTFSICVALLVTALLETFTLRLFLQSELFNYWEKWSLYAEALIPGNNARHYIDNPDFQQDMLRSLDNTVNKMQGLIGRLKNLGEKELLNLQPVDLKTVVRRAMAFLPADRVTVGGEPLVVKVDAEELQKVLLNLLLNAVEASPDGSQVAVEVAMVGAPHIRVVDHGSGMSADYIRRELFKPFATTKKKGLGIGLYQSRQIVEAHGGRLEVQSEVGKGTVFTVWLKKP</sequence>